<dbReference type="CDD" id="cd06222">
    <property type="entry name" value="RNase_H_like"/>
    <property type="match status" value="1"/>
</dbReference>
<gene>
    <name evidence="2" type="primary">LOC109005608</name>
</gene>
<keyword evidence="1" id="KW-1185">Reference proteome</keyword>
<dbReference type="InterPro" id="IPR044730">
    <property type="entry name" value="RNase_H-like_dom_plant"/>
</dbReference>
<accession>A0A2I4G8D8</accession>
<dbReference type="InterPro" id="IPR053151">
    <property type="entry name" value="RNase_H-like"/>
</dbReference>
<dbReference type="Pfam" id="PF13456">
    <property type="entry name" value="RVT_3"/>
    <property type="match status" value="1"/>
</dbReference>
<dbReference type="GO" id="GO:0004523">
    <property type="term" value="F:RNA-DNA hybrid ribonuclease activity"/>
    <property type="evidence" value="ECO:0007669"/>
    <property type="project" value="InterPro"/>
</dbReference>
<dbReference type="GO" id="GO:0003676">
    <property type="term" value="F:nucleic acid binding"/>
    <property type="evidence" value="ECO:0007669"/>
    <property type="project" value="InterPro"/>
</dbReference>
<dbReference type="InterPro" id="IPR036397">
    <property type="entry name" value="RNaseH_sf"/>
</dbReference>
<dbReference type="AlphaFoldDB" id="A0A2I4G8D8"/>
<protein>
    <submittedName>
        <fullName evidence="2">Uncharacterized protein LOC109005608</fullName>
    </submittedName>
</protein>
<dbReference type="PANTHER" id="PTHR47723">
    <property type="entry name" value="OS05G0353850 PROTEIN"/>
    <property type="match status" value="1"/>
</dbReference>
<dbReference type="OrthoDB" id="1476293at2759"/>
<organism evidence="1 2">
    <name type="scientific">Juglans regia</name>
    <name type="common">English walnut</name>
    <dbReference type="NCBI Taxonomy" id="51240"/>
    <lineage>
        <taxon>Eukaryota</taxon>
        <taxon>Viridiplantae</taxon>
        <taxon>Streptophyta</taxon>
        <taxon>Embryophyta</taxon>
        <taxon>Tracheophyta</taxon>
        <taxon>Spermatophyta</taxon>
        <taxon>Magnoliopsida</taxon>
        <taxon>eudicotyledons</taxon>
        <taxon>Gunneridae</taxon>
        <taxon>Pentapetalae</taxon>
        <taxon>rosids</taxon>
        <taxon>fabids</taxon>
        <taxon>Fagales</taxon>
        <taxon>Juglandaceae</taxon>
        <taxon>Juglans</taxon>
    </lineage>
</organism>
<dbReference type="GeneID" id="109005608"/>
<dbReference type="PANTHER" id="PTHR47723:SF19">
    <property type="entry name" value="POLYNUCLEOTIDYL TRANSFERASE, RIBONUCLEASE H-LIKE SUPERFAMILY PROTEIN"/>
    <property type="match status" value="1"/>
</dbReference>
<evidence type="ECO:0000313" key="1">
    <source>
        <dbReference type="Proteomes" id="UP000235220"/>
    </source>
</evidence>
<name>A0A2I4G8D8_JUGRE</name>
<dbReference type="PROSITE" id="PS50879">
    <property type="entry name" value="RNASE_H_1"/>
    <property type="match status" value="1"/>
</dbReference>
<dbReference type="InterPro" id="IPR002156">
    <property type="entry name" value="RNaseH_domain"/>
</dbReference>
<dbReference type="Gene3D" id="3.30.420.10">
    <property type="entry name" value="Ribonuclease H-like superfamily/Ribonuclease H"/>
    <property type="match status" value="1"/>
</dbReference>
<dbReference type="SUPFAM" id="SSF53098">
    <property type="entry name" value="Ribonuclease H-like"/>
    <property type="match status" value="1"/>
</dbReference>
<dbReference type="Gramene" id="Jr06_13910_p1">
    <property type="protein sequence ID" value="cds.Jr06_13910_p1"/>
    <property type="gene ID" value="Jr06_13910"/>
</dbReference>
<dbReference type="Proteomes" id="UP000235220">
    <property type="component" value="Chromosome 6"/>
</dbReference>
<dbReference type="RefSeq" id="XP_018840161.2">
    <property type="nucleotide sequence ID" value="XM_018984616.2"/>
</dbReference>
<evidence type="ECO:0000313" key="2">
    <source>
        <dbReference type="RefSeq" id="XP_018840161.2"/>
    </source>
</evidence>
<sequence length="162" mass="18008">MGNVKLNINESSLRNPSMSGGGGIITDVNGELVAAFYRQYRIRSNSEAEAFALVNGLNLCKQLHPYEVEVKSDSKLICSRWQNDSEVISPMRDAWDQGKSFATQMVIHVHHAYSEVNQVVDGLAKIGAQEQPIDLLEIQDLPCEVKGLLRLGKLGLPYLHCR</sequence>
<proteinExistence type="predicted"/>
<dbReference type="KEGG" id="jre:109005608"/>
<reference evidence="2" key="1">
    <citation type="submission" date="2025-08" db="UniProtKB">
        <authorList>
            <consortium name="RefSeq"/>
        </authorList>
    </citation>
    <scope>IDENTIFICATION</scope>
    <source>
        <tissue evidence="2">Leaves</tissue>
    </source>
</reference>
<dbReference type="InterPro" id="IPR012337">
    <property type="entry name" value="RNaseH-like_sf"/>
</dbReference>